<dbReference type="Gene3D" id="3.30.420.10">
    <property type="entry name" value="Ribonuclease H-like superfamily/Ribonuclease H"/>
    <property type="match status" value="1"/>
</dbReference>
<dbReference type="PANTHER" id="PTHR42648:SF32">
    <property type="entry name" value="RIBONUCLEASE H-LIKE DOMAIN, GAG-PRE-INTEGRASE DOMAIN PROTEIN-RELATED"/>
    <property type="match status" value="1"/>
</dbReference>
<dbReference type="PROSITE" id="PS50994">
    <property type="entry name" value="INTEGRASE"/>
    <property type="match status" value="1"/>
</dbReference>
<dbReference type="InterPro" id="IPR036397">
    <property type="entry name" value="RNaseH_sf"/>
</dbReference>
<keyword evidence="1" id="KW-0175">Coiled coil</keyword>
<dbReference type="InterPro" id="IPR001584">
    <property type="entry name" value="Integrase_cat-core"/>
</dbReference>
<feature type="compositionally biased region" description="Basic and acidic residues" evidence="2">
    <location>
        <begin position="24"/>
        <end position="39"/>
    </location>
</feature>
<feature type="region of interest" description="Disordered" evidence="2">
    <location>
        <begin position="20"/>
        <end position="39"/>
    </location>
</feature>
<feature type="coiled-coil region" evidence="1">
    <location>
        <begin position="153"/>
        <end position="180"/>
    </location>
</feature>
<sequence length="469" mass="54474">MDLKWQLALLSMRARRVCISPRNQESRPRNQDSSRKNVVVEDTSSKAMMAIDGSGFDWSYMADDEVSTNMALMAFSDSEVYNSKTCSNTCLKSFKHYDNLRMEFNKSEFDLATYKRVLASIKEQLVFYKQNEVVFCDQIVVLKRDALFRDSEITSLNLQIEKLKKEKESNQIKIDNFENASKSLDKLIESQITDNSKTGLRFTSYNVVVPPPTGLFAPPSIDLSNYGLEEFQHSEFKGYGPKDSKSVCIDTSNENKKDLDASIIEDWISDNDEDESEEMVLKSENVQHKNEHANQPRNCTLQDALKDHGYFDSGCSRHMTRNISYLTNFKEHDEGVLFTDTECFVLSPNFKLADESYVLLKVPRKNNMYSFDTKNIVPQKDLTYLLPKATNDESMLWHRFTWLFFLATKEEISRFFKSFITKIENLVQKKVKIIRCDNGEEFKNRVMNEFCEEKGIMREFSMARIPQQN</sequence>
<accession>A0A699JLJ1</accession>
<gene>
    <name evidence="4" type="ORF">Tci_616717</name>
</gene>
<evidence type="ECO:0000313" key="4">
    <source>
        <dbReference type="EMBL" id="GFA44745.1"/>
    </source>
</evidence>
<dbReference type="EMBL" id="BKCJ010425675">
    <property type="protein sequence ID" value="GFA44745.1"/>
    <property type="molecule type" value="Genomic_DNA"/>
</dbReference>
<organism evidence="4">
    <name type="scientific">Tanacetum cinerariifolium</name>
    <name type="common">Dalmatian daisy</name>
    <name type="synonym">Chrysanthemum cinerariifolium</name>
    <dbReference type="NCBI Taxonomy" id="118510"/>
    <lineage>
        <taxon>Eukaryota</taxon>
        <taxon>Viridiplantae</taxon>
        <taxon>Streptophyta</taxon>
        <taxon>Embryophyta</taxon>
        <taxon>Tracheophyta</taxon>
        <taxon>Spermatophyta</taxon>
        <taxon>Magnoliopsida</taxon>
        <taxon>eudicotyledons</taxon>
        <taxon>Gunneridae</taxon>
        <taxon>Pentapetalae</taxon>
        <taxon>asterids</taxon>
        <taxon>campanulids</taxon>
        <taxon>Asterales</taxon>
        <taxon>Asteraceae</taxon>
        <taxon>Asteroideae</taxon>
        <taxon>Anthemideae</taxon>
        <taxon>Anthemidinae</taxon>
        <taxon>Tanacetum</taxon>
    </lineage>
</organism>
<protein>
    <submittedName>
        <fullName evidence="4">Ribonuclease H-like domain-containing protein</fullName>
    </submittedName>
</protein>
<evidence type="ECO:0000259" key="3">
    <source>
        <dbReference type="PROSITE" id="PS50994"/>
    </source>
</evidence>
<feature type="domain" description="Integrase catalytic" evidence="3">
    <location>
        <begin position="359"/>
        <end position="469"/>
    </location>
</feature>
<proteinExistence type="predicted"/>
<dbReference type="GO" id="GO:0015074">
    <property type="term" value="P:DNA integration"/>
    <property type="evidence" value="ECO:0007669"/>
    <property type="project" value="InterPro"/>
</dbReference>
<dbReference type="AlphaFoldDB" id="A0A699JLJ1"/>
<dbReference type="GO" id="GO:0003676">
    <property type="term" value="F:nucleic acid binding"/>
    <property type="evidence" value="ECO:0007669"/>
    <property type="project" value="InterPro"/>
</dbReference>
<dbReference type="SUPFAM" id="SSF53098">
    <property type="entry name" value="Ribonuclease H-like"/>
    <property type="match status" value="1"/>
</dbReference>
<reference evidence="4" key="1">
    <citation type="journal article" date="2019" name="Sci. Rep.">
        <title>Draft genome of Tanacetum cinerariifolium, the natural source of mosquito coil.</title>
        <authorList>
            <person name="Yamashiro T."/>
            <person name="Shiraishi A."/>
            <person name="Satake H."/>
            <person name="Nakayama K."/>
        </authorList>
    </citation>
    <scope>NUCLEOTIDE SEQUENCE</scope>
</reference>
<feature type="non-terminal residue" evidence="4">
    <location>
        <position position="469"/>
    </location>
</feature>
<name>A0A699JLJ1_TANCI</name>
<dbReference type="InterPro" id="IPR012337">
    <property type="entry name" value="RNaseH-like_sf"/>
</dbReference>
<evidence type="ECO:0000256" key="1">
    <source>
        <dbReference type="SAM" id="Coils"/>
    </source>
</evidence>
<evidence type="ECO:0000256" key="2">
    <source>
        <dbReference type="SAM" id="MobiDB-lite"/>
    </source>
</evidence>
<dbReference type="PANTHER" id="PTHR42648">
    <property type="entry name" value="TRANSPOSASE, PUTATIVE-RELATED"/>
    <property type="match status" value="1"/>
</dbReference>
<comment type="caution">
    <text evidence="4">The sequence shown here is derived from an EMBL/GenBank/DDBJ whole genome shotgun (WGS) entry which is preliminary data.</text>
</comment>
<dbReference type="InterPro" id="IPR039537">
    <property type="entry name" value="Retrotran_Ty1/copia-like"/>
</dbReference>